<dbReference type="Gene3D" id="3.40.50.150">
    <property type="entry name" value="Vaccinia Virus protein VP39"/>
    <property type="match status" value="1"/>
</dbReference>
<dbReference type="PANTHER" id="PTHR43591:SF10">
    <property type="entry name" value="ABC TRANSMEMBRANE TYPE-1 DOMAIN-CONTAINING PROTEIN-RELATED"/>
    <property type="match status" value="1"/>
</dbReference>
<evidence type="ECO:0008006" key="5">
    <source>
        <dbReference type="Google" id="ProtNLM"/>
    </source>
</evidence>
<dbReference type="eggNOG" id="ENOG502QSKG">
    <property type="taxonomic scope" value="Eukaryota"/>
</dbReference>
<reference evidence="3 4" key="1">
    <citation type="journal article" date="2011" name="Cell">
        <title>Insight into structure and assembly of the nuclear pore complex by utilizing the genome of a eukaryotic thermophile.</title>
        <authorList>
            <person name="Amlacher S."/>
            <person name="Sarges P."/>
            <person name="Flemming D."/>
            <person name="van Noort V."/>
            <person name="Kunze R."/>
            <person name="Devos D.P."/>
            <person name="Arumugam M."/>
            <person name="Bork P."/>
            <person name="Hurt E."/>
        </authorList>
    </citation>
    <scope>NUCLEOTIDE SEQUENCE [LARGE SCALE GENOMIC DNA]</scope>
    <source>
        <strain evidence="4">DSM 1495 / CBS 144.50 / IMI 039719</strain>
    </source>
</reference>
<evidence type="ECO:0000256" key="2">
    <source>
        <dbReference type="SAM" id="MobiDB-lite"/>
    </source>
</evidence>
<sequence>MGEKAEGTSTASPKTEESSVPGILPASHWQKTKLPDVPDDDADSTLSSTLWSETTSLASSIRRYRVLHGRTYHGEIGDAESWEPNDDKHAESMDLFHIMNTLVLGDKLFLAPVNNPKKVLDIGTGTGAWAIDFGDLYPNAEVIGTDITPIQPTWVPPNVRFEIEDCNQTWAREDNSFDFIHARTLVGNILDWGKFFREAYRCLKPGGWLENQETEMCWKAVNAEIPETSAMGQWHKVWHAGGEKSGRTFRLVEDNLQEKLMKEAGFVDIQVKDVLCPYGPWPEDPREKEAGIVTKAAFENDMDGYVLHIWHSVLGWTHEEVQVYLAHLRREIRDPRYKLYFTRRIVIGRKPLQQALS</sequence>
<gene>
    <name evidence="3" type="ORF">CTHT_0073450</name>
</gene>
<proteinExistence type="inferred from homology"/>
<dbReference type="GO" id="GO:0008168">
    <property type="term" value="F:methyltransferase activity"/>
    <property type="evidence" value="ECO:0007669"/>
    <property type="project" value="TreeGrafter"/>
</dbReference>
<dbReference type="OrthoDB" id="2013972at2759"/>
<evidence type="ECO:0000256" key="1">
    <source>
        <dbReference type="ARBA" id="ARBA00038158"/>
    </source>
</evidence>
<dbReference type="RefSeq" id="XP_006697601.1">
    <property type="nucleotide sequence ID" value="XM_006697538.1"/>
</dbReference>
<dbReference type="AlphaFoldDB" id="G0SHU9"/>
<evidence type="ECO:0000313" key="4">
    <source>
        <dbReference type="Proteomes" id="UP000008066"/>
    </source>
</evidence>
<name>G0SHU9_CHATD</name>
<feature type="region of interest" description="Disordered" evidence="2">
    <location>
        <begin position="1"/>
        <end position="46"/>
    </location>
</feature>
<keyword evidence="4" id="KW-1185">Reference proteome</keyword>
<comment type="similarity">
    <text evidence="1">Belongs to the methyltransferase superfamily. LaeA methyltransferase family.</text>
</comment>
<dbReference type="PANTHER" id="PTHR43591">
    <property type="entry name" value="METHYLTRANSFERASE"/>
    <property type="match status" value="1"/>
</dbReference>
<protein>
    <recommendedName>
        <fullName evidence="5">Methyltransferase-like protein</fullName>
    </recommendedName>
</protein>
<evidence type="ECO:0000313" key="3">
    <source>
        <dbReference type="EMBL" id="EGS17019.1"/>
    </source>
</evidence>
<dbReference type="EMBL" id="GL988048">
    <property type="protein sequence ID" value="EGS17019.1"/>
    <property type="molecule type" value="Genomic_DNA"/>
</dbReference>
<dbReference type="GeneID" id="18261383"/>
<dbReference type="Pfam" id="PF13489">
    <property type="entry name" value="Methyltransf_23"/>
    <property type="match status" value="1"/>
</dbReference>
<dbReference type="InterPro" id="IPR029063">
    <property type="entry name" value="SAM-dependent_MTases_sf"/>
</dbReference>
<dbReference type="OMA" id="WTWNEDS"/>
<dbReference type="KEGG" id="cthr:CTHT_0073450"/>
<dbReference type="SUPFAM" id="SSF53335">
    <property type="entry name" value="S-adenosyl-L-methionine-dependent methyltransferases"/>
    <property type="match status" value="1"/>
</dbReference>
<organism evidence="4">
    <name type="scientific">Chaetomium thermophilum (strain DSM 1495 / CBS 144.50 / IMI 039719)</name>
    <name type="common">Thermochaetoides thermophila</name>
    <dbReference type="NCBI Taxonomy" id="759272"/>
    <lineage>
        <taxon>Eukaryota</taxon>
        <taxon>Fungi</taxon>
        <taxon>Dikarya</taxon>
        <taxon>Ascomycota</taxon>
        <taxon>Pezizomycotina</taxon>
        <taxon>Sordariomycetes</taxon>
        <taxon>Sordariomycetidae</taxon>
        <taxon>Sordariales</taxon>
        <taxon>Chaetomiaceae</taxon>
        <taxon>Thermochaetoides</taxon>
    </lineage>
</organism>
<dbReference type="CDD" id="cd02440">
    <property type="entry name" value="AdoMet_MTases"/>
    <property type="match status" value="1"/>
</dbReference>
<dbReference type="Proteomes" id="UP000008066">
    <property type="component" value="Unassembled WGS sequence"/>
</dbReference>
<accession>G0SHU9</accession>
<dbReference type="HOGENOM" id="CLU_010595_0_2_1"/>